<sequence>MVHSFLHEYDAAIRVLSSIPPTPSSLLLLGQYQINAGTYGAAKRSFREAIQILKPTNPFLPMPEEIADIYVLIGTCEMEVEQYRAALGTFTSALQINPRLIKANLLRGYCELRLYGSGQSKEDSDMSAPLVLDDCKVALYGSMPSHYLPNRTSAPPKSTSLMPLTQSLQSSPSLLPLKQSLIHAETAKNHTSTAASGQAIMVLNGAVRGLNSLSRVFALSEAEPNLINTNR</sequence>
<keyword evidence="1" id="KW-0802">TPR repeat</keyword>
<accession>A0A448XMQ3</accession>
<dbReference type="InterPro" id="IPR011990">
    <property type="entry name" value="TPR-like_helical_dom_sf"/>
</dbReference>
<gene>
    <name evidence="2" type="ORF">PXEA_LOCUS33851</name>
</gene>
<dbReference type="AlphaFoldDB" id="A0A448XMQ3"/>
<dbReference type="Gene3D" id="1.25.40.10">
    <property type="entry name" value="Tetratricopeptide repeat domain"/>
    <property type="match status" value="1"/>
</dbReference>
<dbReference type="PROSITE" id="PS50005">
    <property type="entry name" value="TPR"/>
    <property type="match status" value="1"/>
</dbReference>
<keyword evidence="3" id="KW-1185">Reference proteome</keyword>
<dbReference type="Proteomes" id="UP000784294">
    <property type="component" value="Unassembled WGS sequence"/>
</dbReference>
<comment type="caution">
    <text evidence="2">The sequence shown here is derived from an EMBL/GenBank/DDBJ whole genome shotgun (WGS) entry which is preliminary data.</text>
</comment>
<dbReference type="SUPFAM" id="SSF48452">
    <property type="entry name" value="TPR-like"/>
    <property type="match status" value="1"/>
</dbReference>
<evidence type="ECO:0000313" key="3">
    <source>
        <dbReference type="Proteomes" id="UP000784294"/>
    </source>
</evidence>
<protein>
    <submittedName>
        <fullName evidence="2">Uncharacterized protein</fullName>
    </submittedName>
</protein>
<dbReference type="InterPro" id="IPR019734">
    <property type="entry name" value="TPR_rpt"/>
</dbReference>
<organism evidence="2 3">
    <name type="scientific">Protopolystoma xenopodis</name>
    <dbReference type="NCBI Taxonomy" id="117903"/>
    <lineage>
        <taxon>Eukaryota</taxon>
        <taxon>Metazoa</taxon>
        <taxon>Spiralia</taxon>
        <taxon>Lophotrochozoa</taxon>
        <taxon>Platyhelminthes</taxon>
        <taxon>Monogenea</taxon>
        <taxon>Polyopisthocotylea</taxon>
        <taxon>Polystomatidea</taxon>
        <taxon>Polystomatidae</taxon>
        <taxon>Protopolystoma</taxon>
    </lineage>
</organism>
<evidence type="ECO:0000256" key="1">
    <source>
        <dbReference type="PROSITE-ProRule" id="PRU00339"/>
    </source>
</evidence>
<name>A0A448XMQ3_9PLAT</name>
<reference evidence="2" key="1">
    <citation type="submission" date="2018-11" db="EMBL/GenBank/DDBJ databases">
        <authorList>
            <consortium name="Pathogen Informatics"/>
        </authorList>
    </citation>
    <scope>NUCLEOTIDE SEQUENCE</scope>
</reference>
<evidence type="ECO:0000313" key="2">
    <source>
        <dbReference type="EMBL" id="VEL40411.1"/>
    </source>
</evidence>
<dbReference type="EMBL" id="CAAALY010264796">
    <property type="protein sequence ID" value="VEL40411.1"/>
    <property type="molecule type" value="Genomic_DNA"/>
</dbReference>
<proteinExistence type="predicted"/>
<feature type="repeat" description="TPR" evidence="1">
    <location>
        <begin position="67"/>
        <end position="100"/>
    </location>
</feature>